<dbReference type="Pfam" id="PF00072">
    <property type="entry name" value="Response_reg"/>
    <property type="match status" value="1"/>
</dbReference>
<dbReference type="AlphaFoldDB" id="A0A935TFC8"/>
<gene>
    <name evidence="4" type="ORF">IPK02_21335</name>
</gene>
<sequence>MATILIVDDAPENLAVLSGLLSPLHTVRAVTSGQRALQAAASQPRPDLILLDVMMPDMDGHEVIARLRSDPGTADIPVIFVTALEKGDEEEHGLALGAVDYITKPIRPAIVIARVKTHLELKAARDLLKDRNRNLEVAIARRMADNLLIQDVSIRALARLAEIRDPETGNHLRRTQGYVRTLAEHLGTHPRFSAFLTAPHIEALVKSAPLHDIGKVGIPDTILLKQGRLTPTEWAIMKTHSSLGYQALEQAEQDSEHPLEFLSMAKQIALYHHEKWDGSGYPEGLAGDAIPIAARLMALADVFDALISQRAYKKAFTLNEALPIIHTGRGTHFDPDVADAFFARQDEFIAIAGRHADGEAGRLRAAGIEMRQDPGLSATGKG</sequence>
<feature type="domain" description="Response regulatory" evidence="2">
    <location>
        <begin position="3"/>
        <end position="119"/>
    </location>
</feature>
<comment type="caution">
    <text evidence="4">The sequence shown here is derived from an EMBL/GenBank/DDBJ whole genome shotgun (WGS) entry which is preliminary data.</text>
</comment>
<dbReference type="SMART" id="SM00448">
    <property type="entry name" value="REC"/>
    <property type="match status" value="1"/>
</dbReference>
<dbReference type="EMBL" id="JADJOT010000012">
    <property type="protein sequence ID" value="MBK7956282.1"/>
    <property type="molecule type" value="Genomic_DNA"/>
</dbReference>
<feature type="domain" description="HD-GYP" evidence="3">
    <location>
        <begin position="146"/>
        <end position="357"/>
    </location>
</feature>
<dbReference type="Gene3D" id="1.10.3210.10">
    <property type="entry name" value="Hypothetical protein af1432"/>
    <property type="match status" value="1"/>
</dbReference>
<proteinExistence type="predicted"/>
<reference evidence="4 5" key="1">
    <citation type="submission" date="2020-10" db="EMBL/GenBank/DDBJ databases">
        <title>Connecting structure to function with the recovery of over 1000 high-quality activated sludge metagenome-assembled genomes encoding full-length rRNA genes using long-read sequencing.</title>
        <authorList>
            <person name="Singleton C.M."/>
            <person name="Petriglieri F."/>
            <person name="Kristensen J.M."/>
            <person name="Kirkegaard R.H."/>
            <person name="Michaelsen T.Y."/>
            <person name="Andersen M.H."/>
            <person name="Karst S.M."/>
            <person name="Dueholm M.S."/>
            <person name="Nielsen P.H."/>
            <person name="Albertsen M."/>
        </authorList>
    </citation>
    <scope>NUCLEOTIDE SEQUENCE [LARGE SCALE GENOMIC DNA]</scope>
    <source>
        <strain evidence="4">Fred_18-Q3-R57-64_BAT3C.720</strain>
    </source>
</reference>
<dbReference type="PANTHER" id="PTHR45228:SF5">
    <property type="entry name" value="CYCLIC DI-GMP PHOSPHODIESTERASE VC_1348-RELATED"/>
    <property type="match status" value="1"/>
</dbReference>
<dbReference type="GO" id="GO:0008081">
    <property type="term" value="F:phosphoric diester hydrolase activity"/>
    <property type="evidence" value="ECO:0007669"/>
    <property type="project" value="UniProtKB-ARBA"/>
</dbReference>
<dbReference type="SUPFAM" id="SSF109604">
    <property type="entry name" value="HD-domain/PDEase-like"/>
    <property type="match status" value="1"/>
</dbReference>
<dbReference type="InterPro" id="IPR011006">
    <property type="entry name" value="CheY-like_superfamily"/>
</dbReference>
<dbReference type="SMART" id="SM00471">
    <property type="entry name" value="HDc"/>
    <property type="match status" value="1"/>
</dbReference>
<organism evidence="4 5">
    <name type="scientific">Candidatus Accumulibacter affinis</name>
    <dbReference type="NCBI Taxonomy" id="2954384"/>
    <lineage>
        <taxon>Bacteria</taxon>
        <taxon>Pseudomonadati</taxon>
        <taxon>Pseudomonadota</taxon>
        <taxon>Betaproteobacteria</taxon>
        <taxon>Candidatus Accumulibacter</taxon>
    </lineage>
</organism>
<name>A0A935TFC8_9PROT</name>
<dbReference type="InterPro" id="IPR001789">
    <property type="entry name" value="Sig_transdc_resp-reg_receiver"/>
</dbReference>
<dbReference type="SUPFAM" id="SSF52172">
    <property type="entry name" value="CheY-like"/>
    <property type="match status" value="1"/>
</dbReference>
<dbReference type="GO" id="GO:0000160">
    <property type="term" value="P:phosphorelay signal transduction system"/>
    <property type="evidence" value="ECO:0007669"/>
    <property type="project" value="InterPro"/>
</dbReference>
<evidence type="ECO:0000313" key="4">
    <source>
        <dbReference type="EMBL" id="MBK7956282.1"/>
    </source>
</evidence>
<evidence type="ECO:0000256" key="1">
    <source>
        <dbReference type="PROSITE-ProRule" id="PRU00169"/>
    </source>
</evidence>
<dbReference type="Proteomes" id="UP000706151">
    <property type="component" value="Unassembled WGS sequence"/>
</dbReference>
<dbReference type="InterPro" id="IPR003607">
    <property type="entry name" value="HD/PDEase_dom"/>
</dbReference>
<dbReference type="PROSITE" id="PS50110">
    <property type="entry name" value="RESPONSE_REGULATORY"/>
    <property type="match status" value="1"/>
</dbReference>
<dbReference type="PANTHER" id="PTHR45228">
    <property type="entry name" value="CYCLIC DI-GMP PHOSPHODIESTERASE TM_0186-RELATED"/>
    <property type="match status" value="1"/>
</dbReference>
<evidence type="ECO:0000259" key="3">
    <source>
        <dbReference type="PROSITE" id="PS51832"/>
    </source>
</evidence>
<accession>A0A935TFC8</accession>
<feature type="modified residue" description="4-aspartylphosphate" evidence="1">
    <location>
        <position position="52"/>
    </location>
</feature>
<keyword evidence="1" id="KW-0597">Phosphoprotein</keyword>
<protein>
    <submittedName>
        <fullName evidence="4">Two-component system response regulator</fullName>
    </submittedName>
</protein>
<dbReference type="InterPro" id="IPR037522">
    <property type="entry name" value="HD_GYP_dom"/>
</dbReference>
<evidence type="ECO:0000259" key="2">
    <source>
        <dbReference type="PROSITE" id="PS50110"/>
    </source>
</evidence>
<dbReference type="InterPro" id="IPR052020">
    <property type="entry name" value="Cyclic_di-GMP/3'3'-cGAMP_PDE"/>
</dbReference>
<dbReference type="Pfam" id="PF13487">
    <property type="entry name" value="HD_5"/>
    <property type="match status" value="1"/>
</dbReference>
<dbReference type="PROSITE" id="PS51832">
    <property type="entry name" value="HD_GYP"/>
    <property type="match status" value="1"/>
</dbReference>
<dbReference type="CDD" id="cd00077">
    <property type="entry name" value="HDc"/>
    <property type="match status" value="1"/>
</dbReference>
<dbReference type="Gene3D" id="3.40.50.2300">
    <property type="match status" value="1"/>
</dbReference>
<evidence type="ECO:0000313" key="5">
    <source>
        <dbReference type="Proteomes" id="UP000706151"/>
    </source>
</evidence>